<keyword evidence="2" id="KW-1185">Reference proteome</keyword>
<evidence type="ECO:0000313" key="1">
    <source>
        <dbReference type="EMBL" id="NNT71123.1"/>
    </source>
</evidence>
<dbReference type="Proteomes" id="UP000536509">
    <property type="component" value="Unassembled WGS sequence"/>
</dbReference>
<reference evidence="1 2" key="1">
    <citation type="submission" date="2020-05" db="EMBL/GenBank/DDBJ databases">
        <title>Draft genome of Flavobacterium sp. IMCC34852.</title>
        <authorList>
            <person name="Song J."/>
            <person name="Cho J.-C."/>
        </authorList>
    </citation>
    <scope>NUCLEOTIDE SEQUENCE [LARGE SCALE GENOMIC DNA]</scope>
    <source>
        <strain evidence="1 2">IMCC34852</strain>
    </source>
</reference>
<proteinExistence type="predicted"/>
<gene>
    <name evidence="1" type="ORF">HKT18_02735</name>
</gene>
<organism evidence="1 2">
    <name type="scientific">Flavobacterium rivulicola</name>
    <dbReference type="NCBI Taxonomy" id="2732161"/>
    <lineage>
        <taxon>Bacteria</taxon>
        <taxon>Pseudomonadati</taxon>
        <taxon>Bacteroidota</taxon>
        <taxon>Flavobacteriia</taxon>
        <taxon>Flavobacteriales</taxon>
        <taxon>Flavobacteriaceae</taxon>
        <taxon>Flavobacterium</taxon>
    </lineage>
</organism>
<name>A0A7Y3R730_9FLAO</name>
<dbReference type="EMBL" id="JABEVX010000001">
    <property type="protein sequence ID" value="NNT71123.1"/>
    <property type="molecule type" value="Genomic_DNA"/>
</dbReference>
<dbReference type="RefSeq" id="WP_171221315.1">
    <property type="nucleotide sequence ID" value="NZ_CP121446.1"/>
</dbReference>
<dbReference type="AlphaFoldDB" id="A0A7Y3R730"/>
<accession>A0A7Y3R730</accession>
<evidence type="ECO:0000313" key="2">
    <source>
        <dbReference type="Proteomes" id="UP000536509"/>
    </source>
</evidence>
<comment type="caution">
    <text evidence="1">The sequence shown here is derived from an EMBL/GenBank/DDBJ whole genome shotgun (WGS) entry which is preliminary data.</text>
</comment>
<protein>
    <recommendedName>
        <fullName evidence="3">Lipocalin-like domain-containing protein</fullName>
    </recommendedName>
</protein>
<evidence type="ECO:0008006" key="3">
    <source>
        <dbReference type="Google" id="ProtNLM"/>
    </source>
</evidence>
<sequence length="154" mass="17932">MKIWIRYLSFFGLGIFLFITLISMAKSPEMIIEGEWKELAWEYEKADIKTFSSKASEDNDSSYIKDIAGQDLVIHKAEKWIFCPNGKLILKGENYTKEITWNIKGRGNILELKYDNNNIEHYSLTELENDKLILNFDTSAHTRGIARLTFEKVN</sequence>